<reference evidence="3 4" key="1">
    <citation type="submission" date="2016-10" db="EMBL/GenBank/DDBJ databases">
        <authorList>
            <person name="de Groot N.N."/>
        </authorList>
    </citation>
    <scope>NUCLEOTIDE SEQUENCE [LARGE SCALE GENOMIC DNA]</scope>
    <source>
        <strain evidence="3 4">DSM 44778</strain>
    </source>
</reference>
<organism evidence="3 4">
    <name type="scientific">Thermoflavimicrobium dichotomicum</name>
    <dbReference type="NCBI Taxonomy" id="46223"/>
    <lineage>
        <taxon>Bacteria</taxon>
        <taxon>Bacillati</taxon>
        <taxon>Bacillota</taxon>
        <taxon>Bacilli</taxon>
        <taxon>Bacillales</taxon>
        <taxon>Thermoactinomycetaceae</taxon>
        <taxon>Thermoflavimicrobium</taxon>
    </lineage>
</organism>
<dbReference type="GO" id="GO:0047661">
    <property type="term" value="F:amino-acid racemase activity"/>
    <property type="evidence" value="ECO:0007669"/>
    <property type="project" value="InterPro"/>
</dbReference>
<dbReference type="PANTHER" id="PTHR21198">
    <property type="entry name" value="GLUTAMATE RACEMASE"/>
    <property type="match status" value="1"/>
</dbReference>
<name>A0A1I3TWU2_9BACL</name>
<keyword evidence="4" id="KW-1185">Reference proteome</keyword>
<dbReference type="PANTHER" id="PTHR21198:SF7">
    <property type="entry name" value="ASPARTATE-GLUTAMATE RACEMASE FAMILY"/>
    <property type="match status" value="1"/>
</dbReference>
<sequence>MKTIGLLGGMSWESTAIYYQLINKRIKERLGGHHSAEIILYSVDFQRIKDLQHRNEWEKATEEMIRGAKRVEQAGADFLVICTNTMHKMAGEVQSSIQIPLIHIADATGEKITQDNFRRVGLYKGRLMERFGLEVIVPTKDERMIVHDVIYNELTLGVVREESKQKYLQIIEHLAERGAEAIILGCTEITMLVGQKDVSLPVYDTTAIHAIKAADFYIDQ</sequence>
<dbReference type="STRING" id="46223.SAMN05421852_12013"/>
<gene>
    <name evidence="3" type="ORF">SAMN05421852_12013</name>
</gene>
<dbReference type="Pfam" id="PF01177">
    <property type="entry name" value="Asp_Glu_race"/>
    <property type="match status" value="1"/>
</dbReference>
<dbReference type="EMBL" id="FORR01000020">
    <property type="protein sequence ID" value="SFJ75130.1"/>
    <property type="molecule type" value="Genomic_DNA"/>
</dbReference>
<dbReference type="OrthoDB" id="9803739at2"/>
<dbReference type="Proteomes" id="UP000199545">
    <property type="component" value="Unassembled WGS sequence"/>
</dbReference>
<keyword evidence="2" id="KW-0413">Isomerase</keyword>
<evidence type="ECO:0000256" key="2">
    <source>
        <dbReference type="ARBA" id="ARBA00023235"/>
    </source>
</evidence>
<proteinExistence type="inferred from homology"/>
<evidence type="ECO:0000256" key="1">
    <source>
        <dbReference type="ARBA" id="ARBA00007847"/>
    </source>
</evidence>
<dbReference type="InterPro" id="IPR001920">
    <property type="entry name" value="Asp/Glu_race"/>
</dbReference>
<dbReference type="InterPro" id="IPR015942">
    <property type="entry name" value="Asp/Glu/hydantoin_racemase"/>
</dbReference>
<dbReference type="InterPro" id="IPR004380">
    <property type="entry name" value="Asp_race"/>
</dbReference>
<dbReference type="AlphaFoldDB" id="A0A1I3TWU2"/>
<dbReference type="SUPFAM" id="SSF53681">
    <property type="entry name" value="Aspartate/glutamate racemase"/>
    <property type="match status" value="2"/>
</dbReference>
<dbReference type="RefSeq" id="WP_093231298.1">
    <property type="nucleotide sequence ID" value="NZ_FORR01000020.1"/>
</dbReference>
<dbReference type="NCBIfam" id="TIGR00035">
    <property type="entry name" value="asp_race"/>
    <property type="match status" value="1"/>
</dbReference>
<evidence type="ECO:0000313" key="4">
    <source>
        <dbReference type="Proteomes" id="UP000199545"/>
    </source>
</evidence>
<comment type="similarity">
    <text evidence="1">Belongs to the aspartate/glutamate racemases family.</text>
</comment>
<accession>A0A1I3TWU2</accession>
<protein>
    <submittedName>
        <fullName evidence="3">Aspartate racemase</fullName>
    </submittedName>
</protein>
<evidence type="ECO:0000313" key="3">
    <source>
        <dbReference type="EMBL" id="SFJ75130.1"/>
    </source>
</evidence>
<dbReference type="Gene3D" id="3.40.50.1860">
    <property type="match status" value="2"/>
</dbReference>